<protein>
    <submittedName>
        <fullName evidence="2">Uncharacterized protein</fullName>
    </submittedName>
</protein>
<proteinExistence type="predicted"/>
<keyword evidence="3" id="KW-1185">Reference proteome</keyword>
<keyword evidence="1" id="KW-1133">Transmembrane helix</keyword>
<sequence>MSALIRTPAVLIAAAGSVLLGAGSLLPWVDAEGAVFGRHTADGVDALGLRQGLAGGDAWVTVVLACLSLLVTGLFAWRRGSRARLLLAVSGTVGLLWPIASASSIPDGVGVGVGVWVTGAGGLLVLAGSAMLRIDPDARYDARLARAHRLWERGRLPDAIAEQQRVVEQDLRENGWSREAGLNGMILASMYAEAGDRPRCLEIMNDVVARCTPVFTDEDKSMVDQLWVESHQQLADRGA</sequence>
<evidence type="ECO:0000256" key="1">
    <source>
        <dbReference type="SAM" id="Phobius"/>
    </source>
</evidence>
<dbReference type="Proteomes" id="UP000593758">
    <property type="component" value="Chromosome"/>
</dbReference>
<dbReference type="EMBL" id="CP063169">
    <property type="protein sequence ID" value="QOR72404.1"/>
    <property type="molecule type" value="Genomic_DNA"/>
</dbReference>
<accession>A0A7M1SZL4</accession>
<dbReference type="RefSeq" id="WP_193499042.1">
    <property type="nucleotide sequence ID" value="NZ_CP063169.1"/>
</dbReference>
<dbReference type="KEGG" id="halt:IM660_09370"/>
<keyword evidence="1" id="KW-0472">Membrane</keyword>
<evidence type="ECO:0000313" key="2">
    <source>
        <dbReference type="EMBL" id="QOR72404.1"/>
    </source>
</evidence>
<feature type="transmembrane region" description="Helical" evidence="1">
    <location>
        <begin position="111"/>
        <end position="134"/>
    </location>
</feature>
<name>A0A7M1SZL4_9MICO</name>
<feature type="transmembrane region" description="Helical" evidence="1">
    <location>
        <begin position="84"/>
        <end position="105"/>
    </location>
</feature>
<dbReference type="AlphaFoldDB" id="A0A7M1SZL4"/>
<feature type="transmembrane region" description="Helical" evidence="1">
    <location>
        <begin position="58"/>
        <end position="77"/>
    </location>
</feature>
<organism evidence="2 3">
    <name type="scientific">Ruania alkalisoli</name>
    <dbReference type="NCBI Taxonomy" id="2779775"/>
    <lineage>
        <taxon>Bacteria</taxon>
        <taxon>Bacillati</taxon>
        <taxon>Actinomycetota</taxon>
        <taxon>Actinomycetes</taxon>
        <taxon>Micrococcales</taxon>
        <taxon>Ruaniaceae</taxon>
        <taxon>Ruania</taxon>
    </lineage>
</organism>
<evidence type="ECO:0000313" key="3">
    <source>
        <dbReference type="Proteomes" id="UP000593758"/>
    </source>
</evidence>
<keyword evidence="1" id="KW-0812">Transmembrane</keyword>
<reference evidence="2 3" key="1">
    <citation type="submission" date="2020-10" db="EMBL/GenBank/DDBJ databases">
        <title>Haloactinobacterium sp. RN3S43, a bacterium isolated from saline soil.</title>
        <authorList>
            <person name="Sun J.-Q."/>
        </authorList>
    </citation>
    <scope>NUCLEOTIDE SEQUENCE [LARGE SCALE GENOMIC DNA]</scope>
    <source>
        <strain evidence="2 3">RN3S43</strain>
    </source>
</reference>
<gene>
    <name evidence="2" type="ORF">IM660_09370</name>
</gene>